<organism evidence="1">
    <name type="scientific">Sesamum latifolium</name>
    <dbReference type="NCBI Taxonomy" id="2727402"/>
    <lineage>
        <taxon>Eukaryota</taxon>
        <taxon>Viridiplantae</taxon>
        <taxon>Streptophyta</taxon>
        <taxon>Embryophyta</taxon>
        <taxon>Tracheophyta</taxon>
        <taxon>Spermatophyta</taxon>
        <taxon>Magnoliopsida</taxon>
        <taxon>eudicotyledons</taxon>
        <taxon>Gunneridae</taxon>
        <taxon>Pentapetalae</taxon>
        <taxon>asterids</taxon>
        <taxon>lamiids</taxon>
        <taxon>Lamiales</taxon>
        <taxon>Pedaliaceae</taxon>
        <taxon>Sesamum</taxon>
    </lineage>
</organism>
<dbReference type="InterPro" id="IPR036875">
    <property type="entry name" value="Znf_CCHC_sf"/>
</dbReference>
<dbReference type="AlphaFoldDB" id="A0AAW2XC23"/>
<accession>A0AAW2XC23</accession>
<dbReference type="PANTHER" id="PTHR34222">
    <property type="entry name" value="GAG_PRE-INTEGRS DOMAIN-CONTAINING PROTEIN"/>
    <property type="match status" value="1"/>
</dbReference>
<comment type="caution">
    <text evidence="1">The sequence shown here is derived from an EMBL/GenBank/DDBJ whole genome shotgun (WGS) entry which is preliminary data.</text>
</comment>
<reference evidence="1" key="1">
    <citation type="submission" date="2020-06" db="EMBL/GenBank/DDBJ databases">
        <authorList>
            <person name="Li T."/>
            <person name="Hu X."/>
            <person name="Zhang T."/>
            <person name="Song X."/>
            <person name="Zhang H."/>
            <person name="Dai N."/>
            <person name="Sheng W."/>
            <person name="Hou X."/>
            <person name="Wei L."/>
        </authorList>
    </citation>
    <scope>NUCLEOTIDE SEQUENCE</scope>
    <source>
        <strain evidence="1">KEN1</strain>
        <tissue evidence="1">Leaf</tissue>
    </source>
</reference>
<gene>
    <name evidence="1" type="ORF">Slati_1151800</name>
</gene>
<protein>
    <submittedName>
        <fullName evidence="1">Uncharacterized protein</fullName>
    </submittedName>
</protein>
<dbReference type="GO" id="GO:0003676">
    <property type="term" value="F:nucleic acid binding"/>
    <property type="evidence" value="ECO:0007669"/>
    <property type="project" value="InterPro"/>
</dbReference>
<dbReference type="PANTHER" id="PTHR34222:SF99">
    <property type="entry name" value="PROTEIN, PUTATIVE-RELATED"/>
    <property type="match status" value="1"/>
</dbReference>
<name>A0AAW2XC23_9LAMI</name>
<sequence length="117" mass="13813">MMLRVEKQRQVQIDYMDSAHSVIVTSKGFESSQGAGNYSGRFDRKNKVDKRSLFCAHCKKIGHAKEHCLKLHGYPDWYKDLMDQKGRNSQVFTWLTLMELMYPTTMRLHHKTDLFQK</sequence>
<dbReference type="GO" id="GO:0008270">
    <property type="term" value="F:zinc ion binding"/>
    <property type="evidence" value="ECO:0007669"/>
    <property type="project" value="InterPro"/>
</dbReference>
<evidence type="ECO:0000313" key="1">
    <source>
        <dbReference type="EMBL" id="KAL0451737.1"/>
    </source>
</evidence>
<reference evidence="1" key="2">
    <citation type="journal article" date="2024" name="Plant">
        <title>Genomic evolution and insights into agronomic trait innovations of Sesamum species.</title>
        <authorList>
            <person name="Miao H."/>
            <person name="Wang L."/>
            <person name="Qu L."/>
            <person name="Liu H."/>
            <person name="Sun Y."/>
            <person name="Le M."/>
            <person name="Wang Q."/>
            <person name="Wei S."/>
            <person name="Zheng Y."/>
            <person name="Lin W."/>
            <person name="Duan Y."/>
            <person name="Cao H."/>
            <person name="Xiong S."/>
            <person name="Wang X."/>
            <person name="Wei L."/>
            <person name="Li C."/>
            <person name="Ma Q."/>
            <person name="Ju M."/>
            <person name="Zhao R."/>
            <person name="Li G."/>
            <person name="Mu C."/>
            <person name="Tian Q."/>
            <person name="Mei H."/>
            <person name="Zhang T."/>
            <person name="Gao T."/>
            <person name="Zhang H."/>
        </authorList>
    </citation>
    <scope>NUCLEOTIDE SEQUENCE</scope>
    <source>
        <strain evidence="1">KEN1</strain>
    </source>
</reference>
<dbReference type="EMBL" id="JACGWN010000004">
    <property type="protein sequence ID" value="KAL0451737.1"/>
    <property type="molecule type" value="Genomic_DNA"/>
</dbReference>
<dbReference type="SUPFAM" id="SSF57756">
    <property type="entry name" value="Retrovirus zinc finger-like domains"/>
    <property type="match status" value="1"/>
</dbReference>
<proteinExistence type="predicted"/>